<dbReference type="InterPro" id="IPR011491">
    <property type="entry name" value="FlgE_D2"/>
</dbReference>
<feature type="domain" description="Flagellar hook protein FlgE D2" evidence="1">
    <location>
        <begin position="126"/>
        <end position="236"/>
    </location>
</feature>
<gene>
    <name evidence="2" type="ORF">S03H2_59769</name>
</gene>
<evidence type="ECO:0000313" key="2">
    <source>
        <dbReference type="EMBL" id="GAH84805.1"/>
    </source>
</evidence>
<protein>
    <recommendedName>
        <fullName evidence="1">Flagellar hook protein FlgE D2 domain-containing protein</fullName>
    </recommendedName>
</protein>
<accession>X1JTR3</accession>
<name>X1JTR3_9ZZZZ</name>
<feature type="non-terminal residue" evidence="2">
    <location>
        <position position="240"/>
    </location>
</feature>
<dbReference type="InterPro" id="IPR037058">
    <property type="entry name" value="Falgellar_hook_FlgE_sf"/>
</dbReference>
<dbReference type="AlphaFoldDB" id="X1JTR3"/>
<proteinExistence type="predicted"/>
<reference evidence="2" key="1">
    <citation type="journal article" date="2014" name="Front. Microbiol.">
        <title>High frequency of phylogenetically diverse reductive dehalogenase-homologous genes in deep subseafloor sedimentary metagenomes.</title>
        <authorList>
            <person name="Kawai M."/>
            <person name="Futagami T."/>
            <person name="Toyoda A."/>
            <person name="Takaki Y."/>
            <person name="Nishi S."/>
            <person name="Hori S."/>
            <person name="Arai W."/>
            <person name="Tsubouchi T."/>
            <person name="Morono Y."/>
            <person name="Uchiyama I."/>
            <person name="Ito T."/>
            <person name="Fujiyama A."/>
            <person name="Inagaki F."/>
            <person name="Takami H."/>
        </authorList>
    </citation>
    <scope>NUCLEOTIDE SEQUENCE</scope>
    <source>
        <strain evidence="2">Expedition CK06-06</strain>
    </source>
</reference>
<comment type="caution">
    <text evidence="2">The sequence shown here is derived from an EMBL/GenBank/DDBJ whole genome shotgun (WGS) entry which is preliminary data.</text>
</comment>
<dbReference type="EMBL" id="BARU01038450">
    <property type="protein sequence ID" value="GAH84805.1"/>
    <property type="molecule type" value="Genomic_DNA"/>
</dbReference>
<organism evidence="2">
    <name type="scientific">marine sediment metagenome</name>
    <dbReference type="NCBI Taxonomy" id="412755"/>
    <lineage>
        <taxon>unclassified sequences</taxon>
        <taxon>metagenomes</taxon>
        <taxon>ecological metagenomes</taxon>
    </lineage>
</organism>
<evidence type="ECO:0000259" key="1">
    <source>
        <dbReference type="Pfam" id="PF07559"/>
    </source>
</evidence>
<dbReference type="Gene3D" id="2.60.98.20">
    <property type="entry name" value="Flagellar hook protein FlgE"/>
    <property type="match status" value="1"/>
</dbReference>
<dbReference type="InterPro" id="IPR037925">
    <property type="entry name" value="FlgE/F/G-like"/>
</dbReference>
<sequence>MSSTNSVGGLGTGGSLDVGESGTITIDGYRPDGEPLSVGTLTFNITEVGSETLQDLINHLNNNVFTGADAGVTASLVNGRIILTDDTSGYSETDLTLSYAAAGSETHLLEVPAYFEMSTVGGEQVKNVSITAYDSLGGKHVLSGAFVRTDTANTWDMVLTSITGSIDEITMDNRRIKDIEFSANDGSYSGLNATTGDSAQFIVTFAHDTANPQTIGISMGTVGKFDGLTQLAGTSTAVAR</sequence>
<dbReference type="Pfam" id="PF07559">
    <property type="entry name" value="FlgE_D2"/>
    <property type="match status" value="1"/>
</dbReference>
<dbReference type="SUPFAM" id="SSF117143">
    <property type="entry name" value="Flagellar hook protein flgE"/>
    <property type="match status" value="1"/>
</dbReference>